<accession>A0A165Z8R5</accession>
<dbReference type="EMBL" id="KV426491">
    <property type="protein sequence ID" value="KZV80369.1"/>
    <property type="molecule type" value="Genomic_DNA"/>
</dbReference>
<feature type="compositionally biased region" description="Basic residues" evidence="1">
    <location>
        <begin position="500"/>
        <end position="512"/>
    </location>
</feature>
<feature type="compositionally biased region" description="Low complexity" evidence="1">
    <location>
        <begin position="709"/>
        <end position="719"/>
    </location>
</feature>
<sequence length="772" mass="86801">MRQYIQSRPEVVFAAQRKEKHDFFKDKTFVATQVSARIHNLFYVASAWRMIWTILVHIAELIRDDLPIRQQLSGNDRLRSYFLVLYDCINDVIEVGKQQVSQLIIASPFYSQYFALNKDGTVHFNPDHIRDAHKSLLTTIMLELALTDSTYPLNVLMSCLGDSVADAPKGKHRISQSLWDAVGDLSIAVDFRGELDAALIDPAADFKKWFNSAPEFPEGYKKYKEAIPLSEEASQMIDRFKDIIYPLERTENSRTLLMLWNAINDNYATVAGKSIEALWLLEGAWEQTPKWSTYFLPDLNEESDPDSRFDQKRLQLHKKAKGRNAAPSKPRLMITNTAANDESDDDDLPELLDVSDSSEEDDSDSDEYEEEDEDDESDYDEDDMEQLDDLMREALEHQFQSPEDNPNVPTDIENNPFIRMMKSLKGRWASLDPRSKSTGHAPAPDPRMKVRPEKPVYGPPRPPPKAEPSKKPPPAPPQPSSTKATVEEVVDEEAGGVSAAKKKKKKKKKKPAKKTDSEAIAQGEAAGASATPATPPPPSPTPSPAPSPAKPAAEKKAPPKPAKVNPLVKEYDPSMSLLSLSLGPETAQSARSYLNQQAAESKVKVKSRPNEPPAPEKRSLFSRLRRQQDDELDETDKKKDPKKSSTRWGMFSGLKSKASKTLRMIIAPSKDERGKKSIRWEDFERAMVNLGFTVDGSTAGSSVRFTPRSGESVSSGIVSGDDELTETRCKPITFHKPHPDSTIHPVMLLEFSKRLKEKYGWSEEMFQNWEED</sequence>
<proteinExistence type="predicted"/>
<dbReference type="Proteomes" id="UP000077266">
    <property type="component" value="Unassembled WGS sequence"/>
</dbReference>
<dbReference type="InParanoid" id="A0A165Z8R5"/>
<feature type="compositionally biased region" description="Acidic residues" evidence="1">
    <location>
        <begin position="341"/>
        <end position="350"/>
    </location>
</feature>
<feature type="region of interest" description="Disordered" evidence="1">
    <location>
        <begin position="317"/>
        <end position="568"/>
    </location>
</feature>
<feature type="compositionally biased region" description="Polar residues" evidence="1">
    <location>
        <begin position="398"/>
        <end position="408"/>
    </location>
</feature>
<organism evidence="2 3">
    <name type="scientific">Exidia glandulosa HHB12029</name>
    <dbReference type="NCBI Taxonomy" id="1314781"/>
    <lineage>
        <taxon>Eukaryota</taxon>
        <taxon>Fungi</taxon>
        <taxon>Dikarya</taxon>
        <taxon>Basidiomycota</taxon>
        <taxon>Agaricomycotina</taxon>
        <taxon>Agaricomycetes</taxon>
        <taxon>Auriculariales</taxon>
        <taxon>Exidiaceae</taxon>
        <taxon>Exidia</taxon>
    </lineage>
</organism>
<reference evidence="2 3" key="1">
    <citation type="journal article" date="2016" name="Mol. Biol. Evol.">
        <title>Comparative Genomics of Early-Diverging Mushroom-Forming Fungi Provides Insights into the Origins of Lignocellulose Decay Capabilities.</title>
        <authorList>
            <person name="Nagy L.G."/>
            <person name="Riley R."/>
            <person name="Tritt A."/>
            <person name="Adam C."/>
            <person name="Daum C."/>
            <person name="Floudas D."/>
            <person name="Sun H."/>
            <person name="Yadav J.S."/>
            <person name="Pangilinan J."/>
            <person name="Larsson K.H."/>
            <person name="Matsuura K."/>
            <person name="Barry K."/>
            <person name="Labutti K."/>
            <person name="Kuo R."/>
            <person name="Ohm R.A."/>
            <person name="Bhattacharya S.S."/>
            <person name="Shirouzu T."/>
            <person name="Yoshinaga Y."/>
            <person name="Martin F.M."/>
            <person name="Grigoriev I.V."/>
            <person name="Hibbett D.S."/>
        </authorList>
    </citation>
    <scope>NUCLEOTIDE SEQUENCE [LARGE SCALE GENOMIC DNA]</scope>
    <source>
        <strain evidence="2 3">HHB12029</strain>
    </source>
</reference>
<dbReference type="AlphaFoldDB" id="A0A165Z8R5"/>
<keyword evidence="3" id="KW-1185">Reference proteome</keyword>
<evidence type="ECO:0000256" key="1">
    <source>
        <dbReference type="SAM" id="MobiDB-lite"/>
    </source>
</evidence>
<evidence type="ECO:0000313" key="3">
    <source>
        <dbReference type="Proteomes" id="UP000077266"/>
    </source>
</evidence>
<gene>
    <name evidence="2" type="ORF">EXIGLDRAFT_705504</name>
</gene>
<evidence type="ECO:0000313" key="2">
    <source>
        <dbReference type="EMBL" id="KZV80369.1"/>
    </source>
</evidence>
<feature type="region of interest" description="Disordered" evidence="1">
    <location>
        <begin position="703"/>
        <end position="722"/>
    </location>
</feature>
<feature type="compositionally biased region" description="Polar residues" evidence="1">
    <location>
        <begin position="586"/>
        <end position="599"/>
    </location>
</feature>
<feature type="compositionally biased region" description="Acidic residues" evidence="1">
    <location>
        <begin position="356"/>
        <end position="388"/>
    </location>
</feature>
<dbReference type="STRING" id="1314781.A0A165Z8R5"/>
<dbReference type="PANTHER" id="PTHR40788:SF1">
    <property type="entry name" value="IPA PROTEIN"/>
    <property type="match status" value="1"/>
</dbReference>
<dbReference type="PANTHER" id="PTHR40788">
    <property type="entry name" value="CLR5 DOMAIN-CONTAINING PROTEIN-RELATED"/>
    <property type="match status" value="1"/>
</dbReference>
<name>A0A165Z8R5_EXIGL</name>
<dbReference type="OrthoDB" id="2922289at2759"/>
<feature type="region of interest" description="Disordered" evidence="1">
    <location>
        <begin position="582"/>
        <end position="651"/>
    </location>
</feature>
<protein>
    <submittedName>
        <fullName evidence="2">Uncharacterized protein</fullName>
    </submittedName>
</protein>
<feature type="compositionally biased region" description="Pro residues" evidence="1">
    <location>
        <begin position="457"/>
        <end position="479"/>
    </location>
</feature>
<feature type="compositionally biased region" description="Pro residues" evidence="1">
    <location>
        <begin position="533"/>
        <end position="549"/>
    </location>
</feature>